<dbReference type="Proteomes" id="UP001056012">
    <property type="component" value="Chromosome 8"/>
</dbReference>
<feature type="domain" description="FAD-binding" evidence="5">
    <location>
        <begin position="8"/>
        <end position="349"/>
    </location>
</feature>
<evidence type="ECO:0000256" key="2">
    <source>
        <dbReference type="ARBA" id="ARBA00022827"/>
    </source>
</evidence>
<evidence type="ECO:0000256" key="1">
    <source>
        <dbReference type="ARBA" id="ARBA00022630"/>
    </source>
</evidence>
<dbReference type="GO" id="GO:0071949">
    <property type="term" value="F:FAD binding"/>
    <property type="evidence" value="ECO:0007669"/>
    <property type="project" value="InterPro"/>
</dbReference>
<dbReference type="InterPro" id="IPR002938">
    <property type="entry name" value="FAD-bd"/>
</dbReference>
<keyword evidence="1" id="KW-0285">Flavoprotein</keyword>
<dbReference type="GO" id="GO:0016491">
    <property type="term" value="F:oxidoreductase activity"/>
    <property type="evidence" value="ECO:0007669"/>
    <property type="project" value="UniProtKB-KW"/>
</dbReference>
<dbReference type="InterPro" id="IPR050631">
    <property type="entry name" value="PheA/TfdB_FAD_monoxygenase"/>
</dbReference>
<dbReference type="InterPro" id="IPR036188">
    <property type="entry name" value="FAD/NAD-bd_sf"/>
</dbReference>
<name>A0A9Q9DYD6_CURCL</name>
<gene>
    <name evidence="6" type="ORF">yc1106_10143</name>
</gene>
<dbReference type="SUPFAM" id="SSF51905">
    <property type="entry name" value="FAD/NAD(P)-binding domain"/>
    <property type="match status" value="1"/>
</dbReference>
<evidence type="ECO:0000259" key="5">
    <source>
        <dbReference type="Pfam" id="PF01494"/>
    </source>
</evidence>
<reference evidence="6" key="1">
    <citation type="submission" date="2021-12" db="EMBL/GenBank/DDBJ databases">
        <title>Curvularia clavata genome.</title>
        <authorList>
            <person name="Cao Y."/>
        </authorList>
    </citation>
    <scope>NUCLEOTIDE SEQUENCE</scope>
    <source>
        <strain evidence="6">Yc1106</strain>
    </source>
</reference>
<evidence type="ECO:0000256" key="4">
    <source>
        <dbReference type="ARBA" id="ARBA00023027"/>
    </source>
</evidence>
<evidence type="ECO:0000313" key="7">
    <source>
        <dbReference type="Proteomes" id="UP001056012"/>
    </source>
</evidence>
<organism evidence="6 7">
    <name type="scientific">Curvularia clavata</name>
    <dbReference type="NCBI Taxonomy" id="95742"/>
    <lineage>
        <taxon>Eukaryota</taxon>
        <taxon>Fungi</taxon>
        <taxon>Dikarya</taxon>
        <taxon>Ascomycota</taxon>
        <taxon>Pezizomycotina</taxon>
        <taxon>Dothideomycetes</taxon>
        <taxon>Pleosporomycetidae</taxon>
        <taxon>Pleosporales</taxon>
        <taxon>Pleosporineae</taxon>
        <taxon>Pleosporaceae</taxon>
        <taxon>Curvularia</taxon>
    </lineage>
</organism>
<keyword evidence="7" id="KW-1185">Reference proteome</keyword>
<dbReference type="VEuPathDB" id="FungiDB:yc1106_10143"/>
<dbReference type="Gene3D" id="3.30.70.2450">
    <property type="match status" value="1"/>
</dbReference>
<evidence type="ECO:0000256" key="3">
    <source>
        <dbReference type="ARBA" id="ARBA00023002"/>
    </source>
</evidence>
<dbReference type="AlphaFoldDB" id="A0A9Q9DYD6"/>
<dbReference type="PANTHER" id="PTHR43476:SF4">
    <property type="entry name" value="BLR0106 PROTEIN"/>
    <property type="match status" value="1"/>
</dbReference>
<dbReference type="Pfam" id="PF01494">
    <property type="entry name" value="FAD_binding_3"/>
    <property type="match status" value="1"/>
</dbReference>
<dbReference type="PRINTS" id="PR00420">
    <property type="entry name" value="RNGMNOXGNASE"/>
</dbReference>
<proteinExistence type="predicted"/>
<dbReference type="EMBL" id="CP089281">
    <property type="protein sequence ID" value="USP82869.1"/>
    <property type="molecule type" value="Genomic_DNA"/>
</dbReference>
<keyword evidence="2" id="KW-0274">FAD</keyword>
<dbReference type="PANTHER" id="PTHR43476">
    <property type="entry name" value="3-(3-HYDROXY-PHENYL)PROPIONATE/3-HYDROXYCINNAMIC ACID HYDROXYLASE"/>
    <property type="match status" value="1"/>
</dbReference>
<protein>
    <recommendedName>
        <fullName evidence="5">FAD-binding domain-containing protein</fullName>
    </recommendedName>
</protein>
<sequence>MTSETERPVLIAGAGPAGLLLALLLAKRSIPVYVIEMENTVDSRPRATHYGAPAVHELERAGVLQDIRKEGFIPRSVTWRKPDGALLVELDRTCLDENDSIHCLPLNRLSQILCHHLAQNASARILWNHKVVDIGQDGSKVWADVEHMEAVTRLEGSFLVGCDGAKSQVRRSLFGKNALFGKTWDQQLVATNVYYPFDKYGYSDVNFIIDPENWHMAAKISKDGLWRVTYGEKQDLSEEVVLARQPAKFEQLLPSHPKPEDQDAYMLMSISPYRVHQRQVEKMHVGRICLAADAAHLCNPFGGLGLTGGLLDAGALYDCISGIIDGLANKNILDKYDEIRGQVFRSIVDPVSSSNFLLLQRDSDDSSLMQDSFIELAKRAALDADFSREFQTRSLEMRVDFTKFYHQSGFVDRY</sequence>
<dbReference type="Gene3D" id="3.50.50.60">
    <property type="entry name" value="FAD/NAD(P)-binding domain"/>
    <property type="match status" value="1"/>
</dbReference>
<dbReference type="OrthoDB" id="10016252at2759"/>
<keyword evidence="3" id="KW-0560">Oxidoreductase</keyword>
<evidence type="ECO:0000313" key="6">
    <source>
        <dbReference type="EMBL" id="USP82869.1"/>
    </source>
</evidence>
<accession>A0A9Q9DYD6</accession>
<keyword evidence="4" id="KW-0520">NAD</keyword>